<name>A0AAU9J4S2_9CILI</name>
<keyword evidence="3" id="KW-1185">Reference proteome</keyword>
<protein>
    <recommendedName>
        <fullName evidence="4">Exophilin 5</fullName>
    </recommendedName>
</protein>
<dbReference type="Proteomes" id="UP001162131">
    <property type="component" value="Unassembled WGS sequence"/>
</dbReference>
<gene>
    <name evidence="2" type="ORF">BSTOLATCC_MIC28533</name>
</gene>
<evidence type="ECO:0008006" key="4">
    <source>
        <dbReference type="Google" id="ProtNLM"/>
    </source>
</evidence>
<comment type="caution">
    <text evidence="2">The sequence shown here is derived from an EMBL/GenBank/DDBJ whole genome shotgun (WGS) entry which is preliminary data.</text>
</comment>
<feature type="compositionally biased region" description="Low complexity" evidence="1">
    <location>
        <begin position="73"/>
        <end position="85"/>
    </location>
</feature>
<accession>A0AAU9J4S2</accession>
<organism evidence="2 3">
    <name type="scientific">Blepharisma stoltei</name>
    <dbReference type="NCBI Taxonomy" id="1481888"/>
    <lineage>
        <taxon>Eukaryota</taxon>
        <taxon>Sar</taxon>
        <taxon>Alveolata</taxon>
        <taxon>Ciliophora</taxon>
        <taxon>Postciliodesmatophora</taxon>
        <taxon>Heterotrichea</taxon>
        <taxon>Heterotrichida</taxon>
        <taxon>Blepharismidae</taxon>
        <taxon>Blepharisma</taxon>
    </lineage>
</organism>
<dbReference type="AlphaFoldDB" id="A0AAU9J4S2"/>
<evidence type="ECO:0000256" key="1">
    <source>
        <dbReference type="SAM" id="MobiDB-lite"/>
    </source>
</evidence>
<sequence length="256" mass="29408">MKPVIHVPRVKPNISDKDQVFSLSRKPSILQLSSPRNALATTRQVPIQDPFLNMRQLGTNSPKLRPICPLKHPSSGPPSLNSSNSQRSLGIDKHQKPLSVSDISNKPKLLARNNSACIFPPISTRNILPIKESKHFFKELKEIQLKMSVLRDDFFTKKEKKHGKEKIDFKMSKKDEPTTPYFNGNSQASFQKHVEINYESESTNIPESEEEEVKQIHARKASREHNLIETDSKFSNFTCKETGRRDMKELTFKFKR</sequence>
<feature type="region of interest" description="Disordered" evidence="1">
    <location>
        <begin position="51"/>
        <end position="102"/>
    </location>
</feature>
<dbReference type="EMBL" id="CAJZBQ010000028">
    <property type="protein sequence ID" value="CAG9321246.1"/>
    <property type="molecule type" value="Genomic_DNA"/>
</dbReference>
<proteinExistence type="predicted"/>
<reference evidence="2" key="1">
    <citation type="submission" date="2021-09" db="EMBL/GenBank/DDBJ databases">
        <authorList>
            <consortium name="AG Swart"/>
            <person name="Singh M."/>
            <person name="Singh A."/>
            <person name="Seah K."/>
            <person name="Emmerich C."/>
        </authorList>
    </citation>
    <scope>NUCLEOTIDE SEQUENCE</scope>
    <source>
        <strain evidence="2">ATCC30299</strain>
    </source>
</reference>
<evidence type="ECO:0000313" key="3">
    <source>
        <dbReference type="Proteomes" id="UP001162131"/>
    </source>
</evidence>
<evidence type="ECO:0000313" key="2">
    <source>
        <dbReference type="EMBL" id="CAG9321246.1"/>
    </source>
</evidence>